<protein>
    <submittedName>
        <fullName evidence="1">Uncharacterized protein</fullName>
    </submittedName>
</protein>
<reference evidence="1" key="2">
    <citation type="submission" date="2015-03" db="UniProtKB">
        <authorList>
            <consortium name="EnsemblPlants"/>
        </authorList>
    </citation>
    <scope>IDENTIFICATION</scope>
</reference>
<evidence type="ECO:0000313" key="2">
    <source>
        <dbReference type="Proteomes" id="UP000026960"/>
    </source>
</evidence>
<reference evidence="1" key="1">
    <citation type="journal article" date="2009" name="Rice">
        <title>De Novo Next Generation Sequencing of Plant Genomes.</title>
        <authorList>
            <person name="Rounsley S."/>
            <person name="Marri P.R."/>
            <person name="Yu Y."/>
            <person name="He R."/>
            <person name="Sisneros N."/>
            <person name="Goicoechea J.L."/>
            <person name="Lee S.J."/>
            <person name="Angelova A."/>
            <person name="Kudrna D."/>
            <person name="Luo M."/>
            <person name="Affourtit J."/>
            <person name="Desany B."/>
            <person name="Knight J."/>
            <person name="Niazi F."/>
            <person name="Egholm M."/>
            <person name="Wing R.A."/>
        </authorList>
    </citation>
    <scope>NUCLEOTIDE SEQUENCE [LARGE SCALE GENOMIC DNA]</scope>
    <source>
        <strain evidence="1">cv. IRGC 105608</strain>
    </source>
</reference>
<evidence type="ECO:0000313" key="1">
    <source>
        <dbReference type="EnsemblPlants" id="OBART10G02090.1"/>
    </source>
</evidence>
<dbReference type="AlphaFoldDB" id="A0A0D3HB32"/>
<dbReference type="Gramene" id="OBART10G02090.1">
    <property type="protein sequence ID" value="OBART10G02090.1"/>
    <property type="gene ID" value="OBART10G02090"/>
</dbReference>
<dbReference type="PaxDb" id="65489-OBART10G02090.1"/>
<dbReference type="Proteomes" id="UP000026960">
    <property type="component" value="Chromosome 10"/>
</dbReference>
<organism evidence="1">
    <name type="scientific">Oryza barthii</name>
    <dbReference type="NCBI Taxonomy" id="65489"/>
    <lineage>
        <taxon>Eukaryota</taxon>
        <taxon>Viridiplantae</taxon>
        <taxon>Streptophyta</taxon>
        <taxon>Embryophyta</taxon>
        <taxon>Tracheophyta</taxon>
        <taxon>Spermatophyta</taxon>
        <taxon>Magnoliopsida</taxon>
        <taxon>Liliopsida</taxon>
        <taxon>Poales</taxon>
        <taxon>Poaceae</taxon>
        <taxon>BOP clade</taxon>
        <taxon>Oryzoideae</taxon>
        <taxon>Oryzeae</taxon>
        <taxon>Oryzinae</taxon>
        <taxon>Oryza</taxon>
    </lineage>
</organism>
<name>A0A0D3HB32_9ORYZ</name>
<sequence>MCCDVVQIRKGLERYAFSLKWKISSIRFFIWTQTIHCVQICWQGWQQCKYRSKRRETSKTRQMMTCKCRQVVLFPSSSIVSSGLDSRSDELNIAYTGIYDWYSHFLIVVLCTL</sequence>
<dbReference type="EnsemblPlants" id="OBART10G02090.1">
    <property type="protein sequence ID" value="OBART10G02090.1"/>
    <property type="gene ID" value="OBART10G02090"/>
</dbReference>
<proteinExistence type="predicted"/>
<accession>A0A0D3HB32</accession>
<keyword evidence="2" id="KW-1185">Reference proteome</keyword>
<dbReference type="HOGENOM" id="CLU_2137299_0_0_1"/>